<dbReference type="SUPFAM" id="SSF49899">
    <property type="entry name" value="Concanavalin A-like lectins/glucanases"/>
    <property type="match status" value="4"/>
</dbReference>
<accession>A0A2A6BYI7</accession>
<dbReference type="Proteomes" id="UP000005239">
    <property type="component" value="Unassembled WGS sequence"/>
</dbReference>
<dbReference type="Pfam" id="PF00008">
    <property type="entry name" value="EGF"/>
    <property type="match status" value="2"/>
</dbReference>
<name>A0A2A6BYI7_PRIPA</name>
<evidence type="ECO:0000313" key="5">
    <source>
        <dbReference type="EnsemblMetazoa" id="PPA38619.1"/>
    </source>
</evidence>
<feature type="transmembrane region" description="Helical" evidence="4">
    <location>
        <begin position="1112"/>
        <end position="1137"/>
    </location>
</feature>
<dbReference type="PROSITE" id="PS01186">
    <property type="entry name" value="EGF_2"/>
    <property type="match status" value="1"/>
</dbReference>
<dbReference type="InterPro" id="IPR001791">
    <property type="entry name" value="Laminin_G"/>
</dbReference>
<dbReference type="PROSITE" id="PS50026">
    <property type="entry name" value="EGF_3"/>
    <property type="match status" value="2"/>
</dbReference>
<keyword evidence="2" id="KW-0245">EGF-like domain</keyword>
<dbReference type="CDD" id="cd00110">
    <property type="entry name" value="LamG"/>
    <property type="match status" value="1"/>
</dbReference>
<dbReference type="Gene3D" id="2.10.25.10">
    <property type="entry name" value="Laminin"/>
    <property type="match status" value="1"/>
</dbReference>
<evidence type="ECO:0000256" key="1">
    <source>
        <dbReference type="ARBA" id="ARBA00023157"/>
    </source>
</evidence>
<dbReference type="InterPro" id="IPR013320">
    <property type="entry name" value="ConA-like_dom_sf"/>
</dbReference>
<dbReference type="CDD" id="cd00054">
    <property type="entry name" value="EGF_CA"/>
    <property type="match status" value="2"/>
</dbReference>
<dbReference type="EnsemblMetazoa" id="PPA38619.1">
    <property type="protein sequence ID" value="PPA38619.1"/>
    <property type="gene ID" value="WBGene00276988"/>
</dbReference>
<dbReference type="Gene3D" id="2.60.120.200">
    <property type="match status" value="2"/>
</dbReference>
<dbReference type="PANTHER" id="PTHR15036:SF49">
    <property type="entry name" value="AXOTACTIN"/>
    <property type="match status" value="1"/>
</dbReference>
<feature type="disulfide bond" evidence="2">
    <location>
        <begin position="512"/>
        <end position="521"/>
    </location>
</feature>
<dbReference type="Gene3D" id="2.60.120.1000">
    <property type="match status" value="1"/>
</dbReference>
<keyword evidence="4" id="KW-0472">Membrane</keyword>
<evidence type="ECO:0000256" key="4">
    <source>
        <dbReference type="SAM" id="Phobius"/>
    </source>
</evidence>
<gene>
    <name evidence="5" type="primary">WBGene00276988</name>
</gene>
<sequence length="1184" mass="131262">MVLLPLLLLHRPSLLPSFFPPSPLLPLLSLSPSPSVFLCIPFCRLFSLSPYISSMFLLFLSISFLIPSRESSKVCSEVSFSSLTANFGSTKRIERIALSGLVSAFHLDFSVEDDSYSPLLQSNGQLLVIYTSLSHEPIWTHMDIVAKSIRLIRIFEFEREEGLPLLMLTLCEYVSSTLSFDDSPYKVDTIDAGLVSISSLLFFSSAPQGDLLIAQSIQGKAQVIFDFGSLSPSEISGGIALDDGKWHELRWIHHFDNVQLFIDGALVNTTSPSGLYRKLDLNNEIWIGGRPMDEISVPISIQSTFRGCLQRVELNSIDLLALAPPDIRSNCMMTSPPSLTLFSQSTAIIPFAFLPFTFEFRLVSTTTSFISLRNALNENLISISVDESSSLILTSNSTKHKQTSNPRINVIDGYWHAFSLKIRASRMEIEVDGITILWLEGAEVRSMSVNVASIILCGEGCYRSTTLDLQRIPTEGKVERGNCVMNNRCSPNPCVNGGTCIQSSLQSHQCKCKNGYNGDFCHKSEKARSCEEYYYMKTLNGRKVSKKEKKIEIDVDGGESILPMQVDCAIKENQMGEDTVVTRLSHQLTSPLQVQGQTRAGEVRVDLNYGINLSQMEKLVDSFELCSQMMRYECRGGARLMTWEEDRSPSSWYSTRHDKQGLQWGSAPPFSRMCTCALHSNCTSNKLCNCDSGLDGIDEGNNTYSQLLPITSLFVGGTTTASSVSVSIGPLICQNKLVYECITFVDRNSRLRGQSSFKDGRIVGEVSIGGELFEVKNAKKINDGEWHDIHWDASRMGQSLKVDNNEEENRRNLVLPHTLNWTIGAKSDRNGIGLAGVLRNVYLNGNGLPLGLIVRETNSNGIHEGEKGKCDNNPCSNGGRCVDHYDSYSCDCSLTPFGGDHCTRDYSMWIGANSSLFIPWQNPSLTSLCHRLAIKTLSKNVTLLRSRSLFGEASFNLSLTNTGRISISAHDGLSSVKSETFGPINISNDITHDISFCASSTTFKLMVDDNIAFNIAGNYSYFKSFNVWQLLDENFNGCLSRLQIGSSFPLKDPLISRLKIKGDIKYGRCLSSIRLPKVKCKLNISESSILPSSFPKYDINIGMDHQISSTSFVSITGVLGVIIFSILVLSLSSLICYMRSRPEGVYNTNESSSRPIDLPKYSPSKSEEPLVQQSLHATEKEYFC</sequence>
<dbReference type="PROSITE" id="PS00010">
    <property type="entry name" value="ASX_HYDROXYL"/>
    <property type="match status" value="1"/>
</dbReference>
<dbReference type="SMART" id="SM00181">
    <property type="entry name" value="EGF"/>
    <property type="match status" value="2"/>
</dbReference>
<dbReference type="SMART" id="SM00282">
    <property type="entry name" value="LamG"/>
    <property type="match status" value="1"/>
</dbReference>
<dbReference type="InterPro" id="IPR000742">
    <property type="entry name" value="EGF"/>
</dbReference>
<dbReference type="InterPro" id="IPR001881">
    <property type="entry name" value="EGF-like_Ca-bd_dom"/>
</dbReference>
<evidence type="ECO:0000313" key="6">
    <source>
        <dbReference type="Proteomes" id="UP000005239"/>
    </source>
</evidence>
<comment type="caution">
    <text evidence="2">Lacks conserved residue(s) required for the propagation of feature annotation.</text>
</comment>
<dbReference type="GO" id="GO:0005509">
    <property type="term" value="F:calcium ion binding"/>
    <property type="evidence" value="ECO:0007669"/>
    <property type="project" value="InterPro"/>
</dbReference>
<evidence type="ECO:0000256" key="2">
    <source>
        <dbReference type="PROSITE-ProRule" id="PRU00076"/>
    </source>
</evidence>
<dbReference type="AlphaFoldDB" id="A0A2A6BYI7"/>
<evidence type="ECO:0000256" key="3">
    <source>
        <dbReference type="SAM" id="MobiDB-lite"/>
    </source>
</evidence>
<keyword evidence="4" id="KW-0812">Transmembrane</keyword>
<feature type="region of interest" description="Disordered" evidence="3">
    <location>
        <begin position="1145"/>
        <end position="1170"/>
    </location>
</feature>
<keyword evidence="6" id="KW-1185">Reference proteome</keyword>
<dbReference type="SUPFAM" id="SSF57196">
    <property type="entry name" value="EGF/Laminin"/>
    <property type="match status" value="1"/>
</dbReference>
<proteinExistence type="predicted"/>
<dbReference type="InterPro" id="IPR050372">
    <property type="entry name" value="Neurexin-related_CASP"/>
</dbReference>
<dbReference type="OrthoDB" id="26719at2759"/>
<dbReference type="PROSITE" id="PS00022">
    <property type="entry name" value="EGF_1"/>
    <property type="match status" value="1"/>
</dbReference>
<reference evidence="5" key="2">
    <citation type="submission" date="2022-06" db="UniProtKB">
        <authorList>
            <consortium name="EnsemblMetazoa"/>
        </authorList>
    </citation>
    <scope>IDENTIFICATION</scope>
    <source>
        <strain evidence="5">PS312</strain>
    </source>
</reference>
<dbReference type="Pfam" id="PF02210">
    <property type="entry name" value="Laminin_G_2"/>
    <property type="match status" value="2"/>
</dbReference>
<dbReference type="InterPro" id="IPR000152">
    <property type="entry name" value="EGF-type_Asp/Asn_hydroxyl_site"/>
</dbReference>
<reference evidence="6" key="1">
    <citation type="journal article" date="2008" name="Nat. Genet.">
        <title>The Pristionchus pacificus genome provides a unique perspective on nematode lifestyle and parasitism.</title>
        <authorList>
            <person name="Dieterich C."/>
            <person name="Clifton S.W."/>
            <person name="Schuster L.N."/>
            <person name="Chinwalla A."/>
            <person name="Delehaunty K."/>
            <person name="Dinkelacker I."/>
            <person name="Fulton L."/>
            <person name="Fulton R."/>
            <person name="Godfrey J."/>
            <person name="Minx P."/>
            <person name="Mitreva M."/>
            <person name="Roeseler W."/>
            <person name="Tian H."/>
            <person name="Witte H."/>
            <person name="Yang S.P."/>
            <person name="Wilson R.K."/>
            <person name="Sommer R.J."/>
        </authorList>
    </citation>
    <scope>NUCLEOTIDE SEQUENCE [LARGE SCALE GENOMIC DNA]</scope>
    <source>
        <strain evidence="6">PS312</strain>
    </source>
</reference>
<dbReference type="GO" id="GO:0016020">
    <property type="term" value="C:membrane"/>
    <property type="evidence" value="ECO:0007669"/>
    <property type="project" value="UniProtKB-SubCell"/>
</dbReference>
<dbReference type="PANTHER" id="PTHR15036">
    <property type="entry name" value="PIKACHURIN-LIKE PROTEIN"/>
    <property type="match status" value="1"/>
</dbReference>
<dbReference type="SMART" id="SM00179">
    <property type="entry name" value="EGF_CA"/>
    <property type="match status" value="2"/>
</dbReference>
<keyword evidence="1 2" id="KW-1015">Disulfide bond</keyword>
<organism evidence="5 6">
    <name type="scientific">Pristionchus pacificus</name>
    <name type="common">Parasitic nematode worm</name>
    <dbReference type="NCBI Taxonomy" id="54126"/>
    <lineage>
        <taxon>Eukaryota</taxon>
        <taxon>Metazoa</taxon>
        <taxon>Ecdysozoa</taxon>
        <taxon>Nematoda</taxon>
        <taxon>Chromadorea</taxon>
        <taxon>Rhabditida</taxon>
        <taxon>Rhabditina</taxon>
        <taxon>Diplogasteromorpha</taxon>
        <taxon>Diplogasteroidea</taxon>
        <taxon>Neodiplogasteridae</taxon>
        <taxon>Pristionchus</taxon>
    </lineage>
</organism>
<keyword evidence="4" id="KW-1133">Transmembrane helix</keyword>
<dbReference type="PROSITE" id="PS50025">
    <property type="entry name" value="LAM_G_DOMAIN"/>
    <property type="match status" value="2"/>
</dbReference>
<protein>
    <submittedName>
        <fullName evidence="5">Nlr-1</fullName>
    </submittedName>
</protein>
<accession>A0A8R1YV12</accession>